<evidence type="ECO:0000313" key="5">
    <source>
        <dbReference type="EMBL" id="KAJ8300528.1"/>
    </source>
</evidence>
<evidence type="ECO:0008006" key="7">
    <source>
        <dbReference type="Google" id="ProtNLM"/>
    </source>
</evidence>
<feature type="transmembrane region" description="Helical" evidence="4">
    <location>
        <begin position="482"/>
        <end position="502"/>
    </location>
</feature>
<keyword evidence="4" id="KW-0472">Membrane</keyword>
<organism evidence="5 6">
    <name type="scientific">Tegillarca granosa</name>
    <name type="common">Malaysian cockle</name>
    <name type="synonym">Anadara granosa</name>
    <dbReference type="NCBI Taxonomy" id="220873"/>
    <lineage>
        <taxon>Eukaryota</taxon>
        <taxon>Metazoa</taxon>
        <taxon>Spiralia</taxon>
        <taxon>Lophotrochozoa</taxon>
        <taxon>Mollusca</taxon>
        <taxon>Bivalvia</taxon>
        <taxon>Autobranchia</taxon>
        <taxon>Pteriomorphia</taxon>
        <taxon>Arcoida</taxon>
        <taxon>Arcoidea</taxon>
        <taxon>Arcidae</taxon>
        <taxon>Tegillarca</taxon>
    </lineage>
</organism>
<feature type="transmembrane region" description="Helical" evidence="4">
    <location>
        <begin position="356"/>
        <end position="375"/>
    </location>
</feature>
<dbReference type="Gene3D" id="3.40.50.10490">
    <property type="entry name" value="Glucose-6-phosphate isomerase like protein, domain 1"/>
    <property type="match status" value="1"/>
</dbReference>
<evidence type="ECO:0000256" key="4">
    <source>
        <dbReference type="SAM" id="Phobius"/>
    </source>
</evidence>
<comment type="similarity">
    <text evidence="1">Belongs to the universal ribosomal protein uS2 family.</text>
</comment>
<proteinExistence type="inferred from homology"/>
<dbReference type="PANTHER" id="PTHR12534">
    <property type="entry name" value="30S RIBOSOMAL PROTEIN S2 PROKARYOTIC AND ORGANELLAR"/>
    <property type="match status" value="1"/>
</dbReference>
<dbReference type="SUPFAM" id="SSF52313">
    <property type="entry name" value="Ribosomal protein S2"/>
    <property type="match status" value="1"/>
</dbReference>
<gene>
    <name evidence="5" type="ORF">KUTeg_022047</name>
</gene>
<dbReference type="HAMAP" id="MF_00291_B">
    <property type="entry name" value="Ribosomal_uS2_B"/>
    <property type="match status" value="1"/>
</dbReference>
<dbReference type="Pfam" id="PF00318">
    <property type="entry name" value="Ribosomal_S2"/>
    <property type="match status" value="2"/>
</dbReference>
<feature type="transmembrane region" description="Helical" evidence="4">
    <location>
        <begin position="311"/>
        <end position="344"/>
    </location>
</feature>
<dbReference type="Proteomes" id="UP001217089">
    <property type="component" value="Unassembled WGS sequence"/>
</dbReference>
<keyword evidence="6" id="KW-1185">Reference proteome</keyword>
<evidence type="ECO:0000313" key="6">
    <source>
        <dbReference type="Proteomes" id="UP001217089"/>
    </source>
</evidence>
<dbReference type="PANTHER" id="PTHR12534:SF0">
    <property type="entry name" value="SMALL RIBOSOMAL SUBUNIT PROTEIN US2M"/>
    <property type="match status" value="1"/>
</dbReference>
<feature type="transmembrane region" description="Helical" evidence="4">
    <location>
        <begin position="509"/>
        <end position="528"/>
    </location>
</feature>
<feature type="transmembrane region" description="Helical" evidence="4">
    <location>
        <begin position="457"/>
        <end position="476"/>
    </location>
</feature>
<dbReference type="InterPro" id="IPR018130">
    <property type="entry name" value="Ribosomal_uS2_CS"/>
</dbReference>
<comment type="caution">
    <text evidence="5">The sequence shown here is derived from an EMBL/GenBank/DDBJ whole genome shotgun (WGS) entry which is preliminary data.</text>
</comment>
<keyword evidence="2" id="KW-0689">Ribosomal protein</keyword>
<feature type="transmembrane region" description="Helical" evidence="4">
    <location>
        <begin position="381"/>
        <end position="402"/>
    </location>
</feature>
<dbReference type="InterPro" id="IPR023591">
    <property type="entry name" value="Ribosomal_uS2_flav_dom_sf"/>
</dbReference>
<sequence length="674" mass="76149">MTFIFNTVDKNGLKEQKCYLSTILPNSVQSEENKSNYVDYSPEPVGPPSEEDAALDHDDYFGVKQLVNIYDLFEARVHLGHKYGCRNRRMKRYIYGNRLGIDIFNLDNTLLMLHNALNITAHVAYRDGLIMFVSANKEIMPLVESTAKECGEYAHCRPWMNGTFTNSGKLFNMAIRHPDLCIFINTLLNQFERHEAIAECSKMLIPSVGIVDSNCNPFGIDYLVPGNDDTIDSLMLYCGLFKEAILRGKEKRKQDNIDINNLNACHFTVCYLAEGYFPLSSFYCLLLLDLAGVFSVVLVLLFVTVGFGWGIFHFLVLLSVAVGIGWGVFCVVLVSLSVTVGFGWGIFRCPGFTVCYCWIWLGYFPFSSFYCLLLLDLAGVFSVVHGLLFVTVEFGWATGYFLLSKSPSYSWFCLEYFLLSSFYCLLLLDLPGVFSILLVLLSVAVGFGWGIFRRLGLLFVTVEFGWTTGLVLLDLAELDLAGVFSIVLVLLPVTVGFGWGIFRCPRFTVCYCWIWLGSVAVGFAWGIFPCPRFTVCYCWIWLGIFLVLVLMSVTVGFGWGISLVLVVLSVTFGFRWGIFRCPRFTVCYCWIWPGYFPLSSFYCLLLLDLTWVFCVVHVLLSVTVGFGWGYFALSSFYCLLLLDLAGNTKKFHITKRLKLVAAFVEKKLLHSGDL</sequence>
<feature type="transmembrane region" description="Helical" evidence="4">
    <location>
        <begin position="434"/>
        <end position="452"/>
    </location>
</feature>
<keyword evidence="3" id="KW-0687">Ribonucleoprotein</keyword>
<dbReference type="InterPro" id="IPR005706">
    <property type="entry name" value="Ribosomal_uS2_bac/mit/plastid"/>
</dbReference>
<dbReference type="CDD" id="cd01425">
    <property type="entry name" value="RPS2"/>
    <property type="match status" value="1"/>
</dbReference>
<keyword evidence="4" id="KW-1133">Transmembrane helix</keyword>
<name>A0ABQ9E540_TEGGR</name>
<dbReference type="EMBL" id="JARBDR010000919">
    <property type="protein sequence ID" value="KAJ8300528.1"/>
    <property type="molecule type" value="Genomic_DNA"/>
</dbReference>
<evidence type="ECO:0000256" key="2">
    <source>
        <dbReference type="ARBA" id="ARBA00022980"/>
    </source>
</evidence>
<reference evidence="5 6" key="1">
    <citation type="submission" date="2022-12" db="EMBL/GenBank/DDBJ databases">
        <title>Chromosome-level genome of Tegillarca granosa.</title>
        <authorList>
            <person name="Kim J."/>
        </authorList>
    </citation>
    <scope>NUCLEOTIDE SEQUENCE [LARGE SCALE GENOMIC DNA]</scope>
    <source>
        <strain evidence="5">Teg-2019</strain>
        <tissue evidence="5">Adductor muscle</tissue>
    </source>
</reference>
<accession>A0ABQ9E540</accession>
<feature type="transmembrane region" description="Helical" evidence="4">
    <location>
        <begin position="540"/>
        <end position="573"/>
    </location>
</feature>
<protein>
    <recommendedName>
        <fullName evidence="7">Ribosomal protein S2</fullName>
    </recommendedName>
</protein>
<evidence type="ECO:0000256" key="1">
    <source>
        <dbReference type="ARBA" id="ARBA00006242"/>
    </source>
</evidence>
<feature type="transmembrane region" description="Helical" evidence="4">
    <location>
        <begin position="594"/>
        <end position="620"/>
    </location>
</feature>
<keyword evidence="4" id="KW-0812">Transmembrane</keyword>
<dbReference type="PROSITE" id="PS00962">
    <property type="entry name" value="RIBOSOMAL_S2_1"/>
    <property type="match status" value="1"/>
</dbReference>
<dbReference type="PRINTS" id="PR00395">
    <property type="entry name" value="RIBOSOMALS2"/>
</dbReference>
<evidence type="ECO:0000256" key="3">
    <source>
        <dbReference type="ARBA" id="ARBA00023274"/>
    </source>
</evidence>
<dbReference type="InterPro" id="IPR001865">
    <property type="entry name" value="Ribosomal_uS2"/>
</dbReference>